<sequence length="71" mass="7598">MYENQIKQGAEPQTPSDTGETTLKAVIQDIYVGKGANCKISGKSEKIATSGSKIFDIAHKGIISRTDERAA</sequence>
<reference evidence="2" key="1">
    <citation type="submission" date="2018-10" db="EMBL/GenBank/DDBJ databases">
        <title>Iterative Subtractive Binning of Freshwater Chronoseries Metagenomes Recovers Nearly Complete Genomes from over Four Hundred Novel Species.</title>
        <authorList>
            <person name="Rodriguez-R L.M."/>
            <person name="Tsementzi D."/>
            <person name="Luo C."/>
            <person name="Konstantinidis K.T."/>
        </authorList>
    </citation>
    <scope>NUCLEOTIDE SEQUENCE</scope>
    <source>
        <strain evidence="2">WB5_2A_028</strain>
    </source>
</reference>
<organism evidence="2 3">
    <name type="scientific">Candidatus Fonsibacter lacus</name>
    <dbReference type="NCBI Taxonomy" id="2576439"/>
    <lineage>
        <taxon>Bacteria</taxon>
        <taxon>Pseudomonadati</taxon>
        <taxon>Pseudomonadota</taxon>
        <taxon>Alphaproteobacteria</taxon>
        <taxon>Candidatus Pelagibacterales</taxon>
        <taxon>Candidatus Pelagibacterales incertae sedis</taxon>
        <taxon>Candidatus Fonsibacter</taxon>
    </lineage>
</organism>
<feature type="region of interest" description="Disordered" evidence="1">
    <location>
        <begin position="1"/>
        <end position="20"/>
    </location>
</feature>
<name>A0A965GDB1_9PROT</name>
<gene>
    <name evidence="2" type="ORF">EBT44_03975</name>
</gene>
<evidence type="ECO:0000313" key="3">
    <source>
        <dbReference type="Proteomes" id="UP000740727"/>
    </source>
</evidence>
<protein>
    <submittedName>
        <fullName evidence="2">Uncharacterized protein</fullName>
    </submittedName>
</protein>
<evidence type="ECO:0000313" key="2">
    <source>
        <dbReference type="EMBL" id="NBR93978.1"/>
    </source>
</evidence>
<comment type="caution">
    <text evidence="2">The sequence shown here is derived from an EMBL/GenBank/DDBJ whole genome shotgun (WGS) entry which is preliminary data.</text>
</comment>
<dbReference type="AlphaFoldDB" id="A0A965GDB1"/>
<dbReference type="Proteomes" id="UP000740727">
    <property type="component" value="Unassembled WGS sequence"/>
</dbReference>
<dbReference type="EMBL" id="RFXN01000042">
    <property type="protein sequence ID" value="NBR93978.1"/>
    <property type="molecule type" value="Genomic_DNA"/>
</dbReference>
<accession>A0A965GDB1</accession>
<evidence type="ECO:0000256" key="1">
    <source>
        <dbReference type="SAM" id="MobiDB-lite"/>
    </source>
</evidence>
<proteinExistence type="predicted"/>